<keyword evidence="2" id="KW-1133">Transmembrane helix</keyword>
<feature type="region of interest" description="Disordered" evidence="1">
    <location>
        <begin position="1"/>
        <end position="41"/>
    </location>
</feature>
<feature type="transmembrane region" description="Helical" evidence="2">
    <location>
        <begin position="51"/>
        <end position="68"/>
    </location>
</feature>
<dbReference type="GeneID" id="54487397"/>
<proteinExistence type="predicted"/>
<dbReference type="EMBL" id="ML996565">
    <property type="protein sequence ID" value="KAF2763296.1"/>
    <property type="molecule type" value="Genomic_DNA"/>
</dbReference>
<reference evidence="3" key="1">
    <citation type="journal article" date="2020" name="Stud. Mycol.">
        <title>101 Dothideomycetes genomes: a test case for predicting lifestyles and emergence of pathogens.</title>
        <authorList>
            <person name="Haridas S."/>
            <person name="Albert R."/>
            <person name="Binder M."/>
            <person name="Bloem J."/>
            <person name="Labutti K."/>
            <person name="Salamov A."/>
            <person name="Andreopoulos B."/>
            <person name="Baker S."/>
            <person name="Barry K."/>
            <person name="Bills G."/>
            <person name="Bluhm B."/>
            <person name="Cannon C."/>
            <person name="Castanera R."/>
            <person name="Culley D."/>
            <person name="Daum C."/>
            <person name="Ezra D."/>
            <person name="Gonzalez J."/>
            <person name="Henrissat B."/>
            <person name="Kuo A."/>
            <person name="Liang C."/>
            <person name="Lipzen A."/>
            <person name="Lutzoni F."/>
            <person name="Magnuson J."/>
            <person name="Mondo S."/>
            <person name="Nolan M."/>
            <person name="Ohm R."/>
            <person name="Pangilinan J."/>
            <person name="Park H.-J."/>
            <person name="Ramirez L."/>
            <person name="Alfaro M."/>
            <person name="Sun H."/>
            <person name="Tritt A."/>
            <person name="Yoshinaga Y."/>
            <person name="Zwiers L.-H."/>
            <person name="Turgeon B."/>
            <person name="Goodwin S."/>
            <person name="Spatafora J."/>
            <person name="Crous P."/>
            <person name="Grigoriev I."/>
        </authorList>
    </citation>
    <scope>NUCLEOTIDE SEQUENCE</scope>
    <source>
        <strain evidence="3">CBS 121739</strain>
    </source>
</reference>
<accession>A0A6A6WME4</accession>
<dbReference type="Proteomes" id="UP000799437">
    <property type="component" value="Unassembled WGS sequence"/>
</dbReference>
<feature type="compositionally biased region" description="Basic and acidic residues" evidence="1">
    <location>
        <begin position="92"/>
        <end position="111"/>
    </location>
</feature>
<gene>
    <name evidence="3" type="ORF">EJ05DRAFT_496122</name>
</gene>
<keyword evidence="2" id="KW-0472">Membrane</keyword>
<evidence type="ECO:0000256" key="2">
    <source>
        <dbReference type="SAM" id="Phobius"/>
    </source>
</evidence>
<evidence type="ECO:0000313" key="3">
    <source>
        <dbReference type="EMBL" id="KAF2763296.1"/>
    </source>
</evidence>
<dbReference type="RefSeq" id="XP_033605747.1">
    <property type="nucleotide sequence ID" value="XM_033746343.1"/>
</dbReference>
<keyword evidence="4" id="KW-1185">Reference proteome</keyword>
<keyword evidence="2" id="KW-0812">Transmembrane</keyword>
<protein>
    <submittedName>
        <fullName evidence="3">Uncharacterized protein</fullName>
    </submittedName>
</protein>
<dbReference type="AlphaFoldDB" id="A0A6A6WME4"/>
<evidence type="ECO:0000256" key="1">
    <source>
        <dbReference type="SAM" id="MobiDB-lite"/>
    </source>
</evidence>
<feature type="compositionally biased region" description="Polar residues" evidence="1">
    <location>
        <begin position="1"/>
        <end position="14"/>
    </location>
</feature>
<organism evidence="3 4">
    <name type="scientific">Pseudovirgaria hyperparasitica</name>
    <dbReference type="NCBI Taxonomy" id="470096"/>
    <lineage>
        <taxon>Eukaryota</taxon>
        <taxon>Fungi</taxon>
        <taxon>Dikarya</taxon>
        <taxon>Ascomycota</taxon>
        <taxon>Pezizomycotina</taxon>
        <taxon>Dothideomycetes</taxon>
        <taxon>Dothideomycetes incertae sedis</taxon>
        <taxon>Acrospermales</taxon>
        <taxon>Acrospermaceae</taxon>
        <taxon>Pseudovirgaria</taxon>
    </lineage>
</organism>
<sequence length="111" mass="11796">MHDSTAPMNATSIHANRLAQAAQVHTGASSSSSAAPRPVTHVARSSMGKRIVLPAVAAIVVGSAIVALNSEFKSTRRSDPMQAQNNSLMDSYGDKDSLEDLQKAMEAYEKR</sequence>
<feature type="region of interest" description="Disordered" evidence="1">
    <location>
        <begin position="72"/>
        <end position="111"/>
    </location>
</feature>
<evidence type="ECO:0000313" key="4">
    <source>
        <dbReference type="Proteomes" id="UP000799437"/>
    </source>
</evidence>
<name>A0A6A6WME4_9PEZI</name>
<dbReference type="OrthoDB" id="3945769at2759"/>